<gene>
    <name evidence="5" type="ORF">JIN82_11755</name>
</gene>
<accession>A0A8J7MFL7</accession>
<reference evidence="5" key="1">
    <citation type="submission" date="2021-01" db="EMBL/GenBank/DDBJ databases">
        <title>Modified the classification status of verrucomicrobia.</title>
        <authorList>
            <person name="Feng X."/>
        </authorList>
    </citation>
    <scope>NUCLEOTIDE SEQUENCE</scope>
    <source>
        <strain evidence="5">_KCTC 22039</strain>
    </source>
</reference>
<dbReference type="EMBL" id="JAENIM010000041">
    <property type="protein sequence ID" value="MBK1791828.1"/>
    <property type="molecule type" value="Genomic_DNA"/>
</dbReference>
<dbReference type="Proteomes" id="UP000624703">
    <property type="component" value="Unassembled WGS sequence"/>
</dbReference>
<name>A0A8J7MFL7_9BACT</name>
<protein>
    <recommendedName>
        <fullName evidence="4">phosphoglycolate phosphatase</fullName>
        <ecNumber evidence="4">3.1.3.18</ecNumber>
    </recommendedName>
</protein>
<evidence type="ECO:0000256" key="3">
    <source>
        <dbReference type="ARBA" id="ARBA00006171"/>
    </source>
</evidence>
<comment type="caution">
    <text evidence="5">The sequence shown here is derived from an EMBL/GenBank/DDBJ whole genome shotgun (WGS) entry which is preliminary data.</text>
</comment>
<keyword evidence="6" id="KW-1185">Reference proteome</keyword>
<proteinExistence type="inferred from homology"/>
<comment type="similarity">
    <text evidence="3">Belongs to the HAD-like hydrolase superfamily. CbbY/CbbZ/Gph/YieH family.</text>
</comment>
<dbReference type="SFLD" id="SFLDS00003">
    <property type="entry name" value="Haloacid_Dehalogenase"/>
    <property type="match status" value="1"/>
</dbReference>
<dbReference type="InterPro" id="IPR050155">
    <property type="entry name" value="HAD-like_hydrolase_sf"/>
</dbReference>
<dbReference type="RefSeq" id="WP_200311842.1">
    <property type="nucleotide sequence ID" value="NZ_JAENIM010000041.1"/>
</dbReference>
<dbReference type="Gene3D" id="3.40.50.1000">
    <property type="entry name" value="HAD superfamily/HAD-like"/>
    <property type="match status" value="1"/>
</dbReference>
<evidence type="ECO:0000313" key="5">
    <source>
        <dbReference type="EMBL" id="MBK1791828.1"/>
    </source>
</evidence>
<dbReference type="Gene3D" id="1.10.150.240">
    <property type="entry name" value="Putative phosphatase, domain 2"/>
    <property type="match status" value="1"/>
</dbReference>
<dbReference type="PRINTS" id="PR00413">
    <property type="entry name" value="HADHALOGNASE"/>
</dbReference>
<dbReference type="NCBIfam" id="TIGR01509">
    <property type="entry name" value="HAD-SF-IA-v3"/>
    <property type="match status" value="1"/>
</dbReference>
<dbReference type="InterPro" id="IPR041492">
    <property type="entry name" value="HAD_2"/>
</dbReference>
<dbReference type="FunFam" id="3.40.50.1000:FF:000022">
    <property type="entry name" value="Phosphoglycolate phosphatase"/>
    <property type="match status" value="1"/>
</dbReference>
<dbReference type="Pfam" id="PF13419">
    <property type="entry name" value="HAD_2"/>
    <property type="match status" value="1"/>
</dbReference>
<dbReference type="GO" id="GO:0008967">
    <property type="term" value="F:phosphoglycolate phosphatase activity"/>
    <property type="evidence" value="ECO:0007669"/>
    <property type="project" value="UniProtKB-EC"/>
</dbReference>
<evidence type="ECO:0000256" key="1">
    <source>
        <dbReference type="ARBA" id="ARBA00000830"/>
    </source>
</evidence>
<dbReference type="NCBIfam" id="TIGR01549">
    <property type="entry name" value="HAD-SF-IA-v1"/>
    <property type="match status" value="1"/>
</dbReference>
<dbReference type="PANTHER" id="PTHR43434">
    <property type="entry name" value="PHOSPHOGLYCOLATE PHOSPHATASE"/>
    <property type="match status" value="1"/>
</dbReference>
<dbReference type="AlphaFoldDB" id="A0A8J7MFL7"/>
<comment type="catalytic activity">
    <reaction evidence="1">
        <text>2-phosphoglycolate + H2O = glycolate + phosphate</text>
        <dbReference type="Rhea" id="RHEA:14369"/>
        <dbReference type="ChEBI" id="CHEBI:15377"/>
        <dbReference type="ChEBI" id="CHEBI:29805"/>
        <dbReference type="ChEBI" id="CHEBI:43474"/>
        <dbReference type="ChEBI" id="CHEBI:58033"/>
        <dbReference type="EC" id="3.1.3.18"/>
    </reaction>
</comment>
<dbReference type="InterPro" id="IPR036412">
    <property type="entry name" value="HAD-like_sf"/>
</dbReference>
<dbReference type="InterPro" id="IPR006439">
    <property type="entry name" value="HAD-SF_hydro_IA"/>
</dbReference>
<dbReference type="SUPFAM" id="SSF56784">
    <property type="entry name" value="HAD-like"/>
    <property type="match status" value="1"/>
</dbReference>
<sequence>MNTALLFDLDGTLIDSLPGIGKALNLALADLGLPAHSDTSVRSFIGDGARMLVERALIAHRAPVDLTTAGVTAFQTHYASCWQDGSPMYAGIAELLKKLQATDLQLAVVSNKPHAFTSAIIETLFPAGTFAAYTGALEHLAIKPSAELAQLVADQLDIDPAECLFIGDSTIDIQTAKNAGMANLAVTWGYHDRQRLIDEQPDNLVDSVAQLAQYLGL</sequence>
<evidence type="ECO:0000313" key="6">
    <source>
        <dbReference type="Proteomes" id="UP000624703"/>
    </source>
</evidence>
<dbReference type="GO" id="GO:0006281">
    <property type="term" value="P:DNA repair"/>
    <property type="evidence" value="ECO:0007669"/>
    <property type="project" value="TreeGrafter"/>
</dbReference>
<dbReference type="SFLD" id="SFLDG01135">
    <property type="entry name" value="C1.5.6:_HAD__Beta-PGM__Phospha"/>
    <property type="match status" value="1"/>
</dbReference>
<comment type="pathway">
    <text evidence="2">Organic acid metabolism; glycolate biosynthesis; glycolate from 2-phosphoglycolate: step 1/1.</text>
</comment>
<dbReference type="EC" id="3.1.3.18" evidence="4"/>
<organism evidence="5 6">
    <name type="scientific">Persicirhabdus sediminis</name>
    <dbReference type="NCBI Taxonomy" id="454144"/>
    <lineage>
        <taxon>Bacteria</taxon>
        <taxon>Pseudomonadati</taxon>
        <taxon>Verrucomicrobiota</taxon>
        <taxon>Verrucomicrobiia</taxon>
        <taxon>Verrucomicrobiales</taxon>
        <taxon>Verrucomicrobiaceae</taxon>
        <taxon>Persicirhabdus</taxon>
    </lineage>
</organism>
<dbReference type="InterPro" id="IPR023214">
    <property type="entry name" value="HAD_sf"/>
</dbReference>
<dbReference type="SFLD" id="SFLDG01129">
    <property type="entry name" value="C1.5:_HAD__Beta-PGM__Phosphata"/>
    <property type="match status" value="1"/>
</dbReference>
<dbReference type="GO" id="GO:0005829">
    <property type="term" value="C:cytosol"/>
    <property type="evidence" value="ECO:0007669"/>
    <property type="project" value="TreeGrafter"/>
</dbReference>
<dbReference type="InterPro" id="IPR023198">
    <property type="entry name" value="PGP-like_dom2"/>
</dbReference>
<evidence type="ECO:0000256" key="2">
    <source>
        <dbReference type="ARBA" id="ARBA00004818"/>
    </source>
</evidence>
<dbReference type="PANTHER" id="PTHR43434:SF1">
    <property type="entry name" value="PHOSPHOGLYCOLATE PHOSPHATASE"/>
    <property type="match status" value="1"/>
</dbReference>
<evidence type="ECO:0000256" key="4">
    <source>
        <dbReference type="ARBA" id="ARBA00013078"/>
    </source>
</evidence>
<keyword evidence="5" id="KW-0378">Hydrolase</keyword>